<name>A0A1V6C6Y5_UNCT6</name>
<protein>
    <recommendedName>
        <fullName evidence="3">DUF1844 domain-containing protein</fullName>
    </recommendedName>
</protein>
<evidence type="ECO:0000313" key="2">
    <source>
        <dbReference type="EMBL" id="OQB72614.1"/>
    </source>
</evidence>
<dbReference type="AlphaFoldDB" id="A0A1V6C6Y5"/>
<evidence type="ECO:0000256" key="1">
    <source>
        <dbReference type="SAM" id="MobiDB-lite"/>
    </source>
</evidence>
<dbReference type="Pfam" id="PF08899">
    <property type="entry name" value="DUF1844"/>
    <property type="match status" value="1"/>
</dbReference>
<feature type="region of interest" description="Disordered" evidence="1">
    <location>
        <begin position="75"/>
        <end position="114"/>
    </location>
</feature>
<dbReference type="Proteomes" id="UP000485562">
    <property type="component" value="Unassembled WGS sequence"/>
</dbReference>
<evidence type="ECO:0008006" key="3">
    <source>
        <dbReference type="Google" id="ProtNLM"/>
    </source>
</evidence>
<sequence>MEKTDFVELLHFLYILCWQALGKVPNPVSGKPEKNLQFAKRLIDILETLEVKTKGNLEEDEKTMLEDTLRDLRLNYVDEMSKEQSSDSSNNPESEQSQSKDEQGQTDNKNSDNS</sequence>
<accession>A0A1V6C6Y5</accession>
<comment type="caution">
    <text evidence="2">The sequence shown here is derived from an EMBL/GenBank/DDBJ whole genome shotgun (WGS) entry which is preliminary data.</text>
</comment>
<reference evidence="2" key="1">
    <citation type="submission" date="2017-02" db="EMBL/GenBank/DDBJ databases">
        <title>Delving into the versatile metabolic prowess of the omnipresent phylum Bacteroidetes.</title>
        <authorList>
            <person name="Nobu M.K."/>
            <person name="Mei R."/>
            <person name="Narihiro T."/>
            <person name="Kuroda K."/>
            <person name="Liu W.-T."/>
        </authorList>
    </citation>
    <scope>NUCLEOTIDE SEQUENCE</scope>
    <source>
        <strain evidence="2">ADurb.Bin131</strain>
    </source>
</reference>
<dbReference type="EMBL" id="MWDQ01000120">
    <property type="protein sequence ID" value="OQB72614.1"/>
    <property type="molecule type" value="Genomic_DNA"/>
</dbReference>
<organism evidence="2">
    <name type="scientific">candidate division TA06 bacterium ADurb.Bin131</name>
    <dbReference type="NCBI Taxonomy" id="1852827"/>
    <lineage>
        <taxon>Bacteria</taxon>
        <taxon>Bacteria division TA06</taxon>
    </lineage>
</organism>
<proteinExistence type="predicted"/>
<feature type="compositionally biased region" description="Polar residues" evidence="1">
    <location>
        <begin position="105"/>
        <end position="114"/>
    </location>
</feature>
<gene>
    <name evidence="2" type="ORF">BWX89_01264</name>
</gene>
<feature type="compositionally biased region" description="Low complexity" evidence="1">
    <location>
        <begin position="86"/>
        <end position="97"/>
    </location>
</feature>
<dbReference type="InterPro" id="IPR014995">
    <property type="entry name" value="DUF1844"/>
</dbReference>